<name>A0A1B2EVY6_9HYPH</name>
<dbReference type="EMBL" id="CP016619">
    <property type="protein sequence ID" value="ANY84118.1"/>
    <property type="molecule type" value="Genomic_DNA"/>
</dbReference>
<sequence>MAIYWMKTADVYPDGRWHDQAFIALDPDMRFPRFNPTGGDEIIGTVALVEGGPDSGRWRWSMTVSLPGPAYRLPANGTETDRSTATARMIETYRHYLSTRLEPYPRRV</sequence>
<gene>
    <name evidence="1" type="ORF">BB934_38360</name>
</gene>
<proteinExistence type="predicted"/>
<reference evidence="1" key="1">
    <citation type="submission" date="2016-07" db="EMBL/GenBank/DDBJ databases">
        <title>Microvirga ossetica sp. nov. a new species of rhizobia isolated from root nodules of the legume species Vicia alpestris Steven originated from North Ossetia region in the Caucasus.</title>
        <authorList>
            <person name="Safronova V.I."/>
            <person name="Kuznetsova I.G."/>
            <person name="Sazanova A.L."/>
            <person name="Belimov A."/>
            <person name="Andronov E."/>
            <person name="Osledkin Y.S."/>
            <person name="Onishchuk O.P."/>
            <person name="Kurchak O.N."/>
            <person name="Shaposhnikov A.I."/>
            <person name="Willems A."/>
            <person name="Tikhonovich I.A."/>
        </authorList>
    </citation>
    <scope>NUCLEOTIDE SEQUENCE [LARGE SCALE GENOMIC DNA]</scope>
    <source>
        <strain evidence="1">V5/3M</strain>
        <plasmid evidence="1">unnamed2</plasmid>
    </source>
</reference>
<dbReference type="AlphaFoldDB" id="A0A1B2EVY6"/>
<organism evidence="1">
    <name type="scientific">Microvirga ossetica</name>
    <dbReference type="NCBI Taxonomy" id="1882682"/>
    <lineage>
        <taxon>Bacteria</taxon>
        <taxon>Pseudomonadati</taxon>
        <taxon>Pseudomonadota</taxon>
        <taxon>Alphaproteobacteria</taxon>
        <taxon>Hyphomicrobiales</taxon>
        <taxon>Methylobacteriaceae</taxon>
        <taxon>Microvirga</taxon>
    </lineage>
</organism>
<keyword evidence="1" id="KW-0614">Plasmid</keyword>
<evidence type="ECO:0000313" key="1">
    <source>
        <dbReference type="EMBL" id="ANY84118.1"/>
    </source>
</evidence>
<dbReference type="KEGG" id="moc:BB934_38360"/>
<dbReference type="RefSeq" id="WP_099515051.1">
    <property type="nucleotide sequence ID" value="NZ_CP016619.1"/>
</dbReference>
<dbReference type="OrthoDB" id="8019908at2"/>
<protein>
    <submittedName>
        <fullName evidence="1">Uncharacterized protein</fullName>
    </submittedName>
</protein>
<geneLocation type="plasmid" evidence="1">
    <name>unnamed2</name>
</geneLocation>
<accession>A0A1B2EVY6</accession>